<accession>Q8BXV9</accession>
<dbReference type="EMBL" id="AK043183">
    <property type="protein sequence ID" value="BAC31485.1"/>
    <property type="molecule type" value="mRNA"/>
</dbReference>
<name>Q8BXV9_MOUSE</name>
<dbReference type="PANTHER" id="PTHR13020">
    <property type="entry name" value="TRINUCLEOTIDE REPEAT-CONTAINING GENE 6"/>
    <property type="match status" value="1"/>
</dbReference>
<gene>
    <name evidence="4" type="primary">Tnrc6b</name>
</gene>
<keyword evidence="2" id="KW-1133">Transmembrane helix</keyword>
<protein>
    <submittedName>
        <fullName evidence="3">Uncharacterized protein</fullName>
    </submittedName>
</protein>
<evidence type="ECO:0000313" key="4">
    <source>
        <dbReference type="MGI" id="MGI:2443730"/>
    </source>
</evidence>
<evidence type="ECO:0000313" key="3">
    <source>
        <dbReference type="EMBL" id="BAC31485.1"/>
    </source>
</evidence>
<dbReference type="PeptideAtlas" id="Q8BXV9"/>
<reference evidence="3" key="6">
    <citation type="journal article" date="2002" name="Nature">
        <title>Analysis of the mouse transcriptome based on functional annotation of 60,770 full-length cDNAs.</title>
        <authorList>
            <consortium name="The FANTOM Consortium and the RIKEN Genome Exploration Research Group Phase I and II Team"/>
        </authorList>
    </citation>
    <scope>NUCLEOTIDE SEQUENCE</scope>
    <source>
        <strain evidence="3">C57BL/6J</strain>
        <tissue evidence="3">Cerebellum</tissue>
    </source>
</reference>
<organism evidence="3">
    <name type="scientific">Mus musculus</name>
    <name type="common">Mouse</name>
    <dbReference type="NCBI Taxonomy" id="10090"/>
    <lineage>
        <taxon>Eukaryota</taxon>
        <taxon>Metazoa</taxon>
        <taxon>Chordata</taxon>
        <taxon>Craniata</taxon>
        <taxon>Vertebrata</taxon>
        <taxon>Euteleostomi</taxon>
        <taxon>Mammalia</taxon>
        <taxon>Eutheria</taxon>
        <taxon>Euarchontoglires</taxon>
        <taxon>Glires</taxon>
        <taxon>Rodentia</taxon>
        <taxon>Myomorpha</taxon>
        <taxon>Muroidea</taxon>
        <taxon>Muridae</taxon>
        <taxon>Murinae</taxon>
        <taxon>Mus</taxon>
        <taxon>Mus</taxon>
    </lineage>
</organism>
<reference evidence="3" key="4">
    <citation type="journal article" date="2001" name="Nature">
        <title>Functional annotation of a full-length mouse cDNA collection.</title>
        <authorList>
            <consortium name="The RIKEN Genome Exploration Research Group Phase II Team and the FANTOM Consortium"/>
        </authorList>
    </citation>
    <scope>NUCLEOTIDE SEQUENCE</scope>
    <source>
        <strain evidence="3">C57BL/6J</strain>
        <tissue evidence="3">Cerebellum</tissue>
    </source>
</reference>
<keyword evidence="2" id="KW-0472">Membrane</keyword>
<proteinExistence type="evidence at transcript level"/>
<dbReference type="AlphaFoldDB" id="Q8BXV9"/>
<dbReference type="PANTHER" id="PTHR13020:SF32">
    <property type="entry name" value="TRINUCLEOTIDE REPEAT-CONTAINING GENE 6B PROTEIN"/>
    <property type="match status" value="1"/>
</dbReference>
<reference evidence="3" key="3">
    <citation type="journal article" date="2000" name="Genome Res.">
        <title>RIKEN integrated sequence analysis (RISA) system--384-format sequencing pipeline with 384 multicapillary sequencer.</title>
        <authorList>
            <person name="Shibata K."/>
            <person name="Itoh M."/>
            <person name="Aizawa K."/>
            <person name="Nagaoka S."/>
            <person name="Sasaki N."/>
            <person name="Carninci P."/>
            <person name="Konno H."/>
            <person name="Akiyama J."/>
            <person name="Nishi K."/>
            <person name="Kitsunai T."/>
            <person name="Tashiro H."/>
            <person name="Itoh M."/>
            <person name="Sumi N."/>
            <person name="Ishii Y."/>
            <person name="Nakamura S."/>
            <person name="Hazama M."/>
            <person name="Nishine T."/>
            <person name="Harada A."/>
            <person name="Yamamoto R."/>
            <person name="Matsumoto H."/>
            <person name="Sakaguchi S."/>
            <person name="Ikegami T."/>
            <person name="Kashiwagi K."/>
            <person name="Fujiwake S."/>
            <person name="Inoue K."/>
            <person name="Togawa Y."/>
            <person name="Izawa M."/>
            <person name="Ohara E."/>
            <person name="Watahiki M."/>
            <person name="Yoneda Y."/>
            <person name="Ishikawa T."/>
            <person name="Ozawa K."/>
            <person name="Tanaka T."/>
            <person name="Matsuura S."/>
            <person name="Kawai J."/>
            <person name="Okazaki Y."/>
            <person name="Muramatsu M."/>
            <person name="Inoue Y."/>
            <person name="Kira A."/>
            <person name="Hayashizaki Y."/>
        </authorList>
    </citation>
    <scope>NUCLEOTIDE SEQUENCE</scope>
    <source>
        <strain evidence="3">C57BL/6J</strain>
        <tissue evidence="3">Cerebellum</tissue>
    </source>
</reference>
<dbReference type="AGR" id="MGI:2443730"/>
<feature type="transmembrane region" description="Helical" evidence="2">
    <location>
        <begin position="152"/>
        <end position="172"/>
    </location>
</feature>
<feature type="region of interest" description="Disordered" evidence="1">
    <location>
        <begin position="82"/>
        <end position="120"/>
    </location>
</feature>
<dbReference type="MGI" id="MGI:2443730">
    <property type="gene designation" value="Tnrc6b"/>
</dbReference>
<feature type="non-terminal residue" evidence="3">
    <location>
        <position position="1"/>
    </location>
</feature>
<reference evidence="3" key="7">
    <citation type="journal article" date="2005" name="Science">
        <title>The Transcriptional Landscape of the Mammalian Genome.</title>
        <authorList>
            <consortium name="The FANTOM Consortium"/>
            <consortium name="Riken Genome Exploration Research Group and Genome Science Group (Genome Network Project Core Group)"/>
        </authorList>
    </citation>
    <scope>NUCLEOTIDE SEQUENCE</scope>
    <source>
        <strain evidence="3">C57BL/6J</strain>
        <tissue evidence="3">Cerebellum</tissue>
    </source>
</reference>
<reference evidence="3" key="2">
    <citation type="journal article" date="2000" name="Genome Res.">
        <title>Normalization and subtraction of cap-trapper-selected cDNAs to prepare full-length cDNA libraries for rapid discovery of new genes.</title>
        <authorList>
            <person name="Carninci P."/>
            <person name="Shibata Y."/>
            <person name="Hayatsu N."/>
            <person name="Sugahara Y."/>
            <person name="Shibata K."/>
            <person name="Itoh M."/>
            <person name="Konno H."/>
            <person name="Okazaki Y."/>
            <person name="Muramatsu M."/>
            <person name="Hayashizaki Y."/>
        </authorList>
    </citation>
    <scope>NUCLEOTIDE SEQUENCE</scope>
    <source>
        <strain evidence="3">C57BL/6J</strain>
        <tissue evidence="3">Cerebellum</tissue>
    </source>
</reference>
<sequence>SASMLKQFPNSGLNPGLFNVGPQLSPQQIAMLSQLPQIPQFQLACQLLLQQQQQQQQLLQNQRKISQAVRQQQEQQLARMVSALQQQQQQQQQQQRQPSMKHSPSHPVGPKPHLDNMVPNALNVGLPDLPTKGPIPGYGSGMFCVVCLSNPIVVFGFVLPPFFLFSFFLSFFKDLFILCM</sequence>
<reference evidence="3" key="8">
    <citation type="journal article" date="2005" name="Science">
        <title>Antisense Transcription in the Mammalian Transcriptome.</title>
        <authorList>
            <consortium name="RIKEN Genome Exploration Research Group and Genome Science Group (Genome Network Project Core Group) and the FANTOM Consortium"/>
        </authorList>
    </citation>
    <scope>NUCLEOTIDE SEQUENCE</scope>
    <source>
        <strain evidence="3">C57BL/6J</strain>
        <tissue evidence="3">Cerebellum</tissue>
    </source>
</reference>
<reference evidence="3" key="1">
    <citation type="journal article" date="1999" name="Methods Enzymol.">
        <title>High-efficiency full-length cDNA cloning.</title>
        <authorList>
            <person name="Carninci P."/>
            <person name="Hayashizaki Y."/>
        </authorList>
    </citation>
    <scope>NUCLEOTIDE SEQUENCE</scope>
    <source>
        <strain evidence="3">C57BL/6J</strain>
        <tissue evidence="3">Cerebellum</tissue>
    </source>
</reference>
<evidence type="ECO:0000256" key="1">
    <source>
        <dbReference type="SAM" id="MobiDB-lite"/>
    </source>
</evidence>
<reference evidence="3" key="5">
    <citation type="submission" date="2001-07" db="EMBL/GenBank/DDBJ databases">
        <authorList>
            <person name="Adachi J."/>
            <person name="Aizawa K."/>
            <person name="Akimura T."/>
            <person name="Arakawa T."/>
            <person name="Bono H."/>
            <person name="Carninci P."/>
            <person name="Fukuda S."/>
            <person name="Furuno M."/>
            <person name="Hanagaki T."/>
            <person name="Hara A."/>
            <person name="Hashizume W."/>
            <person name="Hayashida K."/>
            <person name="Hayatsu N."/>
            <person name="Hiramoto K."/>
            <person name="Hiraoka T."/>
            <person name="Hirozane T."/>
            <person name="Hori F."/>
            <person name="Imotani K."/>
            <person name="Ishii Y."/>
            <person name="Itoh M."/>
            <person name="Kagawa I."/>
            <person name="Kasukawa T."/>
            <person name="Katoh H."/>
            <person name="Kawai J."/>
            <person name="Kojima Y."/>
            <person name="Kondo S."/>
            <person name="Konno H."/>
            <person name="Kouda M."/>
            <person name="Koya S."/>
            <person name="Kurihara C."/>
            <person name="Matsuyama T."/>
            <person name="Miyazaki A."/>
            <person name="Murata M."/>
            <person name="Nakamura M."/>
            <person name="Nishi K."/>
            <person name="Nomura K."/>
            <person name="Numazaki R."/>
            <person name="Ohno M."/>
            <person name="Ohsato N."/>
            <person name="Okazaki Y."/>
            <person name="Saito R."/>
            <person name="Saitoh H."/>
            <person name="Sakai C."/>
            <person name="Sakai K."/>
            <person name="Sakazume N."/>
            <person name="Sano H."/>
            <person name="Sasaki D."/>
            <person name="Shibata K."/>
            <person name="Shinagawa A."/>
            <person name="Shiraki T."/>
            <person name="Sogabe Y."/>
            <person name="Tagami M."/>
            <person name="Tagawa A."/>
            <person name="Takahashi F."/>
            <person name="Takaku-Akahira S."/>
            <person name="Takeda Y."/>
            <person name="Tanaka T."/>
            <person name="Tomaru A."/>
            <person name="Toya T."/>
            <person name="Yasunishi A."/>
            <person name="Muramatsu M."/>
            <person name="Hayashizaki Y."/>
        </authorList>
    </citation>
    <scope>NUCLEOTIDE SEQUENCE</scope>
    <source>
        <strain evidence="3">C57BL/6J</strain>
        <tissue evidence="3">Cerebellum</tissue>
    </source>
</reference>
<dbReference type="UCSC" id="uc007wvx.1">
    <property type="organism name" value="mouse"/>
</dbReference>
<evidence type="ECO:0000256" key="2">
    <source>
        <dbReference type="SAM" id="Phobius"/>
    </source>
</evidence>
<dbReference type="InterPro" id="IPR052068">
    <property type="entry name" value="GW182_domain"/>
</dbReference>
<feature type="compositionally biased region" description="Low complexity" evidence="1">
    <location>
        <begin position="85"/>
        <end position="97"/>
    </location>
</feature>
<keyword evidence="2" id="KW-0812">Transmembrane</keyword>